<protein>
    <submittedName>
        <fullName evidence="2">Uncharacterized protein</fullName>
    </submittedName>
</protein>
<dbReference type="AlphaFoldDB" id="A0A645CV66"/>
<dbReference type="EMBL" id="VSSQ01030302">
    <property type="protein sequence ID" value="MPM80783.1"/>
    <property type="molecule type" value="Genomic_DNA"/>
</dbReference>
<evidence type="ECO:0000313" key="2">
    <source>
        <dbReference type="EMBL" id="MPM80783.1"/>
    </source>
</evidence>
<reference evidence="2" key="1">
    <citation type="submission" date="2019-08" db="EMBL/GenBank/DDBJ databases">
        <authorList>
            <person name="Kucharzyk K."/>
            <person name="Murdoch R.W."/>
            <person name="Higgins S."/>
            <person name="Loffler F."/>
        </authorList>
    </citation>
    <scope>NUCLEOTIDE SEQUENCE</scope>
</reference>
<gene>
    <name evidence="2" type="ORF">SDC9_127833</name>
</gene>
<organism evidence="2">
    <name type="scientific">bioreactor metagenome</name>
    <dbReference type="NCBI Taxonomy" id="1076179"/>
    <lineage>
        <taxon>unclassified sequences</taxon>
        <taxon>metagenomes</taxon>
        <taxon>ecological metagenomes</taxon>
    </lineage>
</organism>
<feature type="transmembrane region" description="Helical" evidence="1">
    <location>
        <begin position="102"/>
        <end position="119"/>
    </location>
</feature>
<name>A0A645CV66_9ZZZZ</name>
<sequence>MNGLRYKSAKPLRYCSFCVVIVVGRHQPNGNIGVDFSDRVQDIISGDLEHLHIREYNVEQRYVIYKAFHIPGVGAYFYLKPILQEKLFYQVSQGHIVFENEYFTVRFIIVFIFVRRFFYGMQGQFQSNTGAFIFLRLNFYFAFQRMDKPLCDVHPEAAPFRF</sequence>
<keyword evidence="1" id="KW-1133">Transmembrane helix</keyword>
<accession>A0A645CV66</accession>
<keyword evidence="1" id="KW-0472">Membrane</keyword>
<evidence type="ECO:0000256" key="1">
    <source>
        <dbReference type="SAM" id="Phobius"/>
    </source>
</evidence>
<keyword evidence="1" id="KW-0812">Transmembrane</keyword>
<comment type="caution">
    <text evidence="2">The sequence shown here is derived from an EMBL/GenBank/DDBJ whole genome shotgun (WGS) entry which is preliminary data.</text>
</comment>
<proteinExistence type="predicted"/>